<dbReference type="GO" id="GO:0005509">
    <property type="term" value="F:calcium ion binding"/>
    <property type="evidence" value="ECO:0007669"/>
    <property type="project" value="InterPro"/>
</dbReference>
<dbReference type="NCBIfam" id="TIGR03661">
    <property type="entry name" value="T1SS_VCA0849"/>
    <property type="match status" value="1"/>
</dbReference>
<dbReference type="Pfam" id="PF00353">
    <property type="entry name" value="HemolysinCabind"/>
    <property type="match status" value="1"/>
</dbReference>
<organism evidence="1 2">
    <name type="scientific">Chitinilyticum piscinae</name>
    <dbReference type="NCBI Taxonomy" id="2866724"/>
    <lineage>
        <taxon>Bacteria</taxon>
        <taxon>Pseudomonadati</taxon>
        <taxon>Pseudomonadota</taxon>
        <taxon>Betaproteobacteria</taxon>
        <taxon>Neisseriales</taxon>
        <taxon>Chitinibacteraceae</taxon>
        <taxon>Chitinilyticum</taxon>
    </lineage>
</organism>
<comment type="caution">
    <text evidence="1">The sequence shown here is derived from an EMBL/GenBank/DDBJ whole genome shotgun (WGS) entry which is preliminary data.</text>
</comment>
<keyword evidence="2" id="KW-1185">Reference proteome</keyword>
<dbReference type="Gene3D" id="2.150.10.10">
    <property type="entry name" value="Serralysin-like metalloprotease, C-terminal"/>
    <property type="match status" value="1"/>
</dbReference>
<dbReference type="PRINTS" id="PR00313">
    <property type="entry name" value="CABNDNGRPT"/>
</dbReference>
<reference evidence="1 2" key="1">
    <citation type="submission" date="2020-10" db="EMBL/GenBank/DDBJ databases">
        <title>The genome sequence of Chitinilyticum litopenaei 4Y14.</title>
        <authorList>
            <person name="Liu Y."/>
        </authorList>
    </citation>
    <scope>NUCLEOTIDE SEQUENCE [LARGE SCALE GENOMIC DNA]</scope>
    <source>
        <strain evidence="1 2">4Y14</strain>
    </source>
</reference>
<dbReference type="PROSITE" id="PS00330">
    <property type="entry name" value="HEMOLYSIN_CALCIUM"/>
    <property type="match status" value="1"/>
</dbReference>
<name>A0A8J7K0F7_9NEIS</name>
<protein>
    <submittedName>
        <fullName evidence="1">Type I secretion C-terminal target domain-containing protein</fullName>
    </submittedName>
</protein>
<gene>
    <name evidence="1" type="ORF">INR99_01150</name>
</gene>
<dbReference type="InterPro" id="IPR018511">
    <property type="entry name" value="Hemolysin-typ_Ca-bd_CS"/>
</dbReference>
<accession>A0A8J7K0F7</accession>
<proteinExistence type="predicted"/>
<dbReference type="AlphaFoldDB" id="A0A8J7K0F7"/>
<dbReference type="InterPro" id="IPR011049">
    <property type="entry name" value="Serralysin-like_metalloprot_C"/>
</dbReference>
<dbReference type="InterPro" id="IPR019960">
    <property type="entry name" value="T1SS_VCA0849"/>
</dbReference>
<dbReference type="Proteomes" id="UP000604481">
    <property type="component" value="Unassembled WGS sequence"/>
</dbReference>
<dbReference type="SUPFAM" id="SSF51120">
    <property type="entry name" value="beta-Roll"/>
    <property type="match status" value="1"/>
</dbReference>
<evidence type="ECO:0000313" key="2">
    <source>
        <dbReference type="Proteomes" id="UP000604481"/>
    </source>
</evidence>
<dbReference type="EMBL" id="JADFUA010000001">
    <property type="protein sequence ID" value="MBE9607946.1"/>
    <property type="molecule type" value="Genomic_DNA"/>
</dbReference>
<evidence type="ECO:0000313" key="1">
    <source>
        <dbReference type="EMBL" id="MBE9607946.1"/>
    </source>
</evidence>
<sequence length="161" mass="16765">MDVLRGGGDNDTLYGGSGNDILRGDTGNDTLTGGLGADTFYWGLSDKGGVGAPANDTITDFGLGGEKDVLHIKDLLQGETHGANDTGNLAQYLHFEKSGNNTIVHISSGGKFDTTNAFHSDVGGKEDQVIVLQGVDLTANGTSSDQAIIQQLLNQNKLITD</sequence>
<dbReference type="InterPro" id="IPR001343">
    <property type="entry name" value="Hemolysn_Ca-bd"/>
</dbReference>